<evidence type="ECO:0000313" key="3">
    <source>
        <dbReference type="Proteomes" id="UP001500729"/>
    </source>
</evidence>
<dbReference type="EMBL" id="BAAAGS010000038">
    <property type="protein sequence ID" value="GAA0544862.1"/>
    <property type="molecule type" value="Genomic_DNA"/>
</dbReference>
<feature type="compositionally biased region" description="Gly residues" evidence="1">
    <location>
        <begin position="57"/>
        <end position="77"/>
    </location>
</feature>
<evidence type="ECO:0008006" key="4">
    <source>
        <dbReference type="Google" id="ProtNLM"/>
    </source>
</evidence>
<comment type="caution">
    <text evidence="2">The sequence shown here is derived from an EMBL/GenBank/DDBJ whole genome shotgun (WGS) entry which is preliminary data.</text>
</comment>
<feature type="region of interest" description="Disordered" evidence="1">
    <location>
        <begin position="1"/>
        <end position="77"/>
    </location>
</feature>
<proteinExistence type="predicted"/>
<organism evidence="2 3">
    <name type="scientific">Saccharopolyspora erythraea</name>
    <name type="common">Streptomyces erythraeus</name>
    <dbReference type="NCBI Taxonomy" id="1836"/>
    <lineage>
        <taxon>Bacteria</taxon>
        <taxon>Bacillati</taxon>
        <taxon>Actinomycetota</taxon>
        <taxon>Actinomycetes</taxon>
        <taxon>Pseudonocardiales</taxon>
        <taxon>Pseudonocardiaceae</taxon>
        <taxon>Saccharopolyspora</taxon>
    </lineage>
</organism>
<gene>
    <name evidence="2" type="ORF">GCM10009533_49780</name>
</gene>
<keyword evidence="3" id="KW-1185">Reference proteome</keyword>
<protein>
    <recommendedName>
        <fullName evidence="4">Antitoxin protein of toxin-antitoxin system</fullName>
    </recommendedName>
</protein>
<name>A0ABP3NKU8_SACER</name>
<sequence length="77" mass="8074">MSIMDKLKEFVGKSPDKFHRGIDKAASAADEKTGGKHSDKINRGAEQARKYVDRQGEQGGPEQGGAGRPPGGGPGQP</sequence>
<reference evidence="3" key="1">
    <citation type="journal article" date="2019" name="Int. J. Syst. Evol. Microbiol.">
        <title>The Global Catalogue of Microorganisms (GCM) 10K type strain sequencing project: providing services to taxonomists for standard genome sequencing and annotation.</title>
        <authorList>
            <consortium name="The Broad Institute Genomics Platform"/>
            <consortium name="The Broad Institute Genome Sequencing Center for Infectious Disease"/>
            <person name="Wu L."/>
            <person name="Ma J."/>
        </authorList>
    </citation>
    <scope>NUCLEOTIDE SEQUENCE [LARGE SCALE GENOMIC DNA]</scope>
    <source>
        <strain evidence="3">JCM 10303</strain>
    </source>
</reference>
<dbReference type="InterPro" id="IPR028037">
    <property type="entry name" value="Antitoxin_Rv0909/MT0933"/>
</dbReference>
<evidence type="ECO:0000313" key="2">
    <source>
        <dbReference type="EMBL" id="GAA0544862.1"/>
    </source>
</evidence>
<evidence type="ECO:0000256" key="1">
    <source>
        <dbReference type="SAM" id="MobiDB-lite"/>
    </source>
</evidence>
<dbReference type="Proteomes" id="UP001500729">
    <property type="component" value="Unassembled WGS sequence"/>
</dbReference>
<dbReference type="RefSeq" id="WP_009947396.1">
    <property type="nucleotide sequence ID" value="NZ_BAAAGS010000038.1"/>
</dbReference>
<feature type="compositionally biased region" description="Basic and acidic residues" evidence="1">
    <location>
        <begin position="1"/>
        <end position="56"/>
    </location>
</feature>
<accession>A0ABP3NKU8</accession>
<dbReference type="Pfam" id="PF14013">
    <property type="entry name" value="MT0933_antitox"/>
    <property type="match status" value="1"/>
</dbReference>